<accession>A0AAN6ZFX1</accession>
<dbReference type="EMBL" id="MU853404">
    <property type="protein sequence ID" value="KAK4136029.1"/>
    <property type="molecule type" value="Genomic_DNA"/>
</dbReference>
<proteinExistence type="predicted"/>
<evidence type="ECO:0000256" key="1">
    <source>
        <dbReference type="SAM" id="MobiDB-lite"/>
    </source>
</evidence>
<dbReference type="AlphaFoldDB" id="A0AAN6ZFX1"/>
<reference evidence="2" key="2">
    <citation type="submission" date="2023-05" db="EMBL/GenBank/DDBJ databases">
        <authorList>
            <consortium name="Lawrence Berkeley National Laboratory"/>
            <person name="Steindorff A."/>
            <person name="Hensen N."/>
            <person name="Bonometti L."/>
            <person name="Westerberg I."/>
            <person name="Brannstrom I.O."/>
            <person name="Guillou S."/>
            <person name="Cros-Aarteil S."/>
            <person name="Calhoun S."/>
            <person name="Haridas S."/>
            <person name="Kuo A."/>
            <person name="Mondo S."/>
            <person name="Pangilinan J."/>
            <person name="Riley R."/>
            <person name="Labutti K."/>
            <person name="Andreopoulos B."/>
            <person name="Lipzen A."/>
            <person name="Chen C."/>
            <person name="Yanf M."/>
            <person name="Daum C."/>
            <person name="Ng V."/>
            <person name="Clum A."/>
            <person name="Ohm R."/>
            <person name="Martin F."/>
            <person name="Silar P."/>
            <person name="Natvig D."/>
            <person name="Lalanne C."/>
            <person name="Gautier V."/>
            <person name="Ament-Velasquez S.L."/>
            <person name="Kruys A."/>
            <person name="Hutchinson M.I."/>
            <person name="Powell A.J."/>
            <person name="Barry K."/>
            <person name="Miller A.N."/>
            <person name="Grigoriev I.V."/>
            <person name="Debuchy R."/>
            <person name="Gladieux P."/>
            <person name="Thoren M.H."/>
            <person name="Johannesson H."/>
        </authorList>
    </citation>
    <scope>NUCLEOTIDE SEQUENCE</scope>
    <source>
        <strain evidence="2">CBS 123565</strain>
    </source>
</reference>
<protein>
    <recommendedName>
        <fullName evidence="4">BTB domain-containing protein</fullName>
    </recommendedName>
</protein>
<gene>
    <name evidence="2" type="ORF">BT67DRAFT_440163</name>
</gene>
<keyword evidence="3" id="KW-1185">Reference proteome</keyword>
<comment type="caution">
    <text evidence="2">The sequence shown here is derived from an EMBL/GenBank/DDBJ whole genome shotgun (WGS) entry which is preliminary data.</text>
</comment>
<evidence type="ECO:0000313" key="2">
    <source>
        <dbReference type="EMBL" id="KAK4136029.1"/>
    </source>
</evidence>
<reference evidence="2" key="1">
    <citation type="journal article" date="2023" name="Mol. Phylogenet. Evol.">
        <title>Genome-scale phylogeny and comparative genomics of the fungal order Sordariales.</title>
        <authorList>
            <person name="Hensen N."/>
            <person name="Bonometti L."/>
            <person name="Westerberg I."/>
            <person name="Brannstrom I.O."/>
            <person name="Guillou S."/>
            <person name="Cros-Aarteil S."/>
            <person name="Calhoun S."/>
            <person name="Haridas S."/>
            <person name="Kuo A."/>
            <person name="Mondo S."/>
            <person name="Pangilinan J."/>
            <person name="Riley R."/>
            <person name="LaButti K."/>
            <person name="Andreopoulos B."/>
            <person name="Lipzen A."/>
            <person name="Chen C."/>
            <person name="Yan M."/>
            <person name="Daum C."/>
            <person name="Ng V."/>
            <person name="Clum A."/>
            <person name="Steindorff A."/>
            <person name="Ohm R.A."/>
            <person name="Martin F."/>
            <person name="Silar P."/>
            <person name="Natvig D.O."/>
            <person name="Lalanne C."/>
            <person name="Gautier V."/>
            <person name="Ament-Velasquez S.L."/>
            <person name="Kruys A."/>
            <person name="Hutchinson M.I."/>
            <person name="Powell A.J."/>
            <person name="Barry K."/>
            <person name="Miller A.N."/>
            <person name="Grigoriev I.V."/>
            <person name="Debuchy R."/>
            <person name="Gladieux P."/>
            <person name="Hiltunen Thoren M."/>
            <person name="Johannesson H."/>
        </authorList>
    </citation>
    <scope>NUCLEOTIDE SEQUENCE</scope>
    <source>
        <strain evidence="2">CBS 123565</strain>
    </source>
</reference>
<evidence type="ECO:0008006" key="4">
    <source>
        <dbReference type="Google" id="ProtNLM"/>
    </source>
</evidence>
<feature type="region of interest" description="Disordered" evidence="1">
    <location>
        <begin position="27"/>
        <end position="50"/>
    </location>
</feature>
<evidence type="ECO:0000313" key="3">
    <source>
        <dbReference type="Proteomes" id="UP001304895"/>
    </source>
</evidence>
<name>A0AAN6ZFX1_9PEZI</name>
<feature type="compositionally biased region" description="Basic residues" evidence="1">
    <location>
        <begin position="40"/>
        <end position="50"/>
    </location>
</feature>
<dbReference type="Proteomes" id="UP001304895">
    <property type="component" value="Unassembled WGS sequence"/>
</dbReference>
<sequence>MAEFYNIDPSGDVTIILRDADAPFAEAPALFGQPPDKPRTGPKKKKKKIIRKPANPPVIEAGLATVAEDAASVDGSKEPGIDLPLPEPPVIRLRVSSRHLIVASCYFRTALSGRWKETASTAEDGSLCIEAHGWDPQALKILMLVIHGCNRQVPRLLSLELLAKIAVLVDYYKCAEAVEVFAELWLRALKGTGQAPITEVVNRDLVLWLFVSWIFGDDDVFTAVARTALWQTQEPLPTLGLPIPDTVIATIDRKRLELIDGIITGLHELLATFRDGPESCSFECSSMLLGALTKEMRAKGLDPKPGPLPSSSSVVATIDVVRSIHSPQWISVGEYVWNTDEIGLIPHSCCLQTLIQSKVLDGLDERMGGLTLDEFGGRRSLWHPRVLWG</sequence>
<organism evidence="2 3">
    <name type="scientific">Trichocladium antarcticum</name>
    <dbReference type="NCBI Taxonomy" id="1450529"/>
    <lineage>
        <taxon>Eukaryota</taxon>
        <taxon>Fungi</taxon>
        <taxon>Dikarya</taxon>
        <taxon>Ascomycota</taxon>
        <taxon>Pezizomycotina</taxon>
        <taxon>Sordariomycetes</taxon>
        <taxon>Sordariomycetidae</taxon>
        <taxon>Sordariales</taxon>
        <taxon>Chaetomiaceae</taxon>
        <taxon>Trichocladium</taxon>
    </lineage>
</organism>